<dbReference type="InterPro" id="IPR050110">
    <property type="entry name" value="Glyoxalase_II_hydrolase"/>
</dbReference>
<comment type="similarity">
    <text evidence="3 7">Belongs to the metallo-beta-lactamase superfamily. Glyoxalase II family.</text>
</comment>
<dbReference type="Gene3D" id="3.60.15.10">
    <property type="entry name" value="Ribonuclease Z/Hydroxyacylglutathione hydrolase-like"/>
    <property type="match status" value="1"/>
</dbReference>
<feature type="binding site" evidence="7">
    <location>
        <position position="110"/>
    </location>
    <ligand>
        <name>Zn(2+)</name>
        <dbReference type="ChEBI" id="CHEBI:29105"/>
        <label>1</label>
    </ligand>
</feature>
<dbReference type="GO" id="GO:0019243">
    <property type="term" value="P:methylglyoxal catabolic process to D-lactate via S-lactoyl-glutathione"/>
    <property type="evidence" value="ECO:0007669"/>
    <property type="project" value="UniProtKB-UniRule"/>
</dbReference>
<dbReference type="GO" id="GO:0046872">
    <property type="term" value="F:metal ion binding"/>
    <property type="evidence" value="ECO:0007669"/>
    <property type="project" value="UniProtKB-KW"/>
</dbReference>
<keyword evidence="5 7" id="KW-0378">Hydrolase</keyword>
<dbReference type="SMART" id="SM00849">
    <property type="entry name" value="Lactamase_B"/>
    <property type="match status" value="1"/>
</dbReference>
<feature type="binding site" evidence="7">
    <location>
        <position position="165"/>
    </location>
    <ligand>
        <name>Zn(2+)</name>
        <dbReference type="ChEBI" id="CHEBI:29105"/>
        <label>2</label>
    </ligand>
</feature>
<dbReference type="Pfam" id="PF00753">
    <property type="entry name" value="Lactamase_B"/>
    <property type="match status" value="1"/>
</dbReference>
<feature type="binding site" evidence="7">
    <location>
        <position position="57"/>
    </location>
    <ligand>
        <name>Zn(2+)</name>
        <dbReference type="ChEBI" id="CHEBI:29105"/>
        <label>2</label>
    </ligand>
</feature>
<evidence type="ECO:0000313" key="10">
    <source>
        <dbReference type="Proteomes" id="UP000298564"/>
    </source>
</evidence>
<feature type="binding site" evidence="7">
    <location>
        <position position="53"/>
    </location>
    <ligand>
        <name>Zn(2+)</name>
        <dbReference type="ChEBI" id="CHEBI:29105"/>
        <label>1</label>
    </ligand>
</feature>
<accession>A0A4D6Y767</accession>
<proteinExistence type="inferred from homology"/>
<dbReference type="InterPro" id="IPR036866">
    <property type="entry name" value="RibonucZ/Hydroxyglut_hydro"/>
</dbReference>
<evidence type="ECO:0000256" key="2">
    <source>
        <dbReference type="ARBA" id="ARBA00004963"/>
    </source>
</evidence>
<dbReference type="InterPro" id="IPR017782">
    <property type="entry name" value="Hydroxyacylglutathione_Hdrlase"/>
</dbReference>
<dbReference type="EC" id="3.1.2.6" evidence="7"/>
<evidence type="ECO:0000256" key="7">
    <source>
        <dbReference type="HAMAP-Rule" id="MF_01374"/>
    </source>
</evidence>
<gene>
    <name evidence="7 9" type="primary">gloB</name>
    <name evidence="9" type="ORF">D9V70_01265</name>
</gene>
<dbReference type="NCBIfam" id="TIGR03413">
    <property type="entry name" value="GSH_gloB"/>
    <property type="match status" value="1"/>
</dbReference>
<dbReference type="OrthoDB" id="9802248at2"/>
<dbReference type="InterPro" id="IPR032282">
    <property type="entry name" value="HAGH_C"/>
</dbReference>
<name>A0A4D6Y767_9GAMM</name>
<evidence type="ECO:0000256" key="5">
    <source>
        <dbReference type="ARBA" id="ARBA00022801"/>
    </source>
</evidence>
<feature type="binding site" evidence="7">
    <location>
        <position position="58"/>
    </location>
    <ligand>
        <name>Zn(2+)</name>
        <dbReference type="ChEBI" id="CHEBI:29105"/>
        <label>2</label>
    </ligand>
</feature>
<dbReference type="PANTHER" id="PTHR43705">
    <property type="entry name" value="HYDROXYACYLGLUTATHIONE HYDROLASE"/>
    <property type="match status" value="1"/>
</dbReference>
<dbReference type="InterPro" id="IPR001279">
    <property type="entry name" value="Metallo-B-lactamas"/>
</dbReference>
<evidence type="ECO:0000313" key="9">
    <source>
        <dbReference type="EMBL" id="QCI22114.1"/>
    </source>
</evidence>
<comment type="pathway">
    <text evidence="2 7">Secondary metabolite metabolism; methylglyoxal degradation; (R)-lactate from methylglyoxal: step 2/2.</text>
</comment>
<evidence type="ECO:0000256" key="1">
    <source>
        <dbReference type="ARBA" id="ARBA00001623"/>
    </source>
</evidence>
<evidence type="ECO:0000256" key="4">
    <source>
        <dbReference type="ARBA" id="ARBA00022723"/>
    </source>
</evidence>
<feature type="binding site" evidence="7">
    <location>
        <position position="55"/>
    </location>
    <ligand>
        <name>Zn(2+)</name>
        <dbReference type="ChEBI" id="CHEBI:29105"/>
        <label>1</label>
    </ligand>
</feature>
<comment type="cofactor">
    <cofactor evidence="7">
        <name>Zn(2+)</name>
        <dbReference type="ChEBI" id="CHEBI:29105"/>
    </cofactor>
    <text evidence="7">Binds 2 Zn(2+) ions per subunit.</text>
</comment>
<dbReference type="HAMAP" id="MF_01374">
    <property type="entry name" value="Glyoxalase_2"/>
    <property type="match status" value="1"/>
</dbReference>
<evidence type="ECO:0000256" key="3">
    <source>
        <dbReference type="ARBA" id="ARBA00006759"/>
    </source>
</evidence>
<comment type="catalytic activity">
    <reaction evidence="1 7">
        <text>an S-(2-hydroxyacyl)glutathione + H2O = a 2-hydroxy carboxylate + glutathione + H(+)</text>
        <dbReference type="Rhea" id="RHEA:21864"/>
        <dbReference type="ChEBI" id="CHEBI:15377"/>
        <dbReference type="ChEBI" id="CHEBI:15378"/>
        <dbReference type="ChEBI" id="CHEBI:57925"/>
        <dbReference type="ChEBI" id="CHEBI:58896"/>
        <dbReference type="ChEBI" id="CHEBI:71261"/>
        <dbReference type="EC" id="3.1.2.6"/>
    </reaction>
</comment>
<evidence type="ECO:0000256" key="6">
    <source>
        <dbReference type="ARBA" id="ARBA00022833"/>
    </source>
</evidence>
<dbReference type="GO" id="GO:0004416">
    <property type="term" value="F:hydroxyacylglutathione hydrolase activity"/>
    <property type="evidence" value="ECO:0007669"/>
    <property type="project" value="UniProtKB-UniRule"/>
</dbReference>
<dbReference type="AlphaFoldDB" id="A0A4D6Y767"/>
<dbReference type="SUPFAM" id="SSF56281">
    <property type="entry name" value="Metallo-hydrolase/oxidoreductase"/>
    <property type="match status" value="1"/>
</dbReference>
<dbReference type="PANTHER" id="PTHR43705:SF1">
    <property type="entry name" value="HYDROXYACYLGLUTATHIONE HYDROLASE GLOB"/>
    <property type="match status" value="1"/>
</dbReference>
<feature type="binding site" evidence="7">
    <location>
        <position position="127"/>
    </location>
    <ligand>
        <name>Zn(2+)</name>
        <dbReference type="ChEBI" id="CHEBI:29105"/>
        <label>2</label>
    </ligand>
</feature>
<dbReference type="Pfam" id="PF16123">
    <property type="entry name" value="HAGH_C"/>
    <property type="match status" value="1"/>
</dbReference>
<keyword evidence="6 7" id="KW-0862">Zinc</keyword>
<dbReference type="CDD" id="cd07723">
    <property type="entry name" value="hydroxyacylglutathione_hydrolase_MBL-fold"/>
    <property type="match status" value="1"/>
</dbReference>
<dbReference type="UniPathway" id="UPA00619">
    <property type="reaction ID" value="UER00676"/>
</dbReference>
<reference evidence="9 10" key="2">
    <citation type="submission" date="2019-05" db="EMBL/GenBank/DDBJ databases">
        <title>Genome evolution of the obligate endosymbiont Buchnera aphidicola.</title>
        <authorList>
            <person name="Moran N.A."/>
        </authorList>
    </citation>
    <scope>NUCLEOTIDE SEQUENCE [LARGE SCALE GENOMIC DNA]</scope>
    <source>
        <strain evidence="9 10">Lps</strain>
    </source>
</reference>
<comment type="subunit">
    <text evidence="7">Monomer.</text>
</comment>
<sequence length="252" mass="29295">MFLKVIPILVDNYVWILFDKNNFCIIIDPGISNPILEKIKEQNLFPIAILLTHNHIDHTGGVQEIINSYPEITVFGPYETRKSGVNKIVNSGDKLYILNREFIVFYTPGHTLGHVSYYSKPYFFCGDTIFSGGCGRVYKKKYLDMFNSINMISSLPNETILCCAHEYTLSNLCFAMSILPKDQNIRNFYNKANKIIKNNKIYVPSYILLEKKINLFFRINENYIKESIGLDKNCNSFTVFKNLRKMKDNFWS</sequence>
<reference evidence="9 10" key="1">
    <citation type="submission" date="2018-12" db="EMBL/GenBank/DDBJ databases">
        <authorList>
            <person name="Chong R.A."/>
        </authorList>
    </citation>
    <scope>NUCLEOTIDE SEQUENCE [LARGE SCALE GENOMIC DNA]</scope>
    <source>
        <strain evidence="9 10">Lps</strain>
    </source>
</reference>
<dbReference type="EMBL" id="CP034870">
    <property type="protein sequence ID" value="QCI22114.1"/>
    <property type="molecule type" value="Genomic_DNA"/>
</dbReference>
<evidence type="ECO:0000259" key="8">
    <source>
        <dbReference type="SMART" id="SM00849"/>
    </source>
</evidence>
<keyword evidence="4 7" id="KW-0479">Metal-binding</keyword>
<dbReference type="RefSeq" id="WP_158355956.1">
    <property type="nucleotide sequence ID" value="NZ_CP034870.1"/>
</dbReference>
<dbReference type="Proteomes" id="UP000298564">
    <property type="component" value="Chromosome"/>
</dbReference>
<feature type="binding site" evidence="7">
    <location>
        <position position="127"/>
    </location>
    <ligand>
        <name>Zn(2+)</name>
        <dbReference type="ChEBI" id="CHEBI:29105"/>
        <label>1</label>
    </ligand>
</feature>
<dbReference type="InterPro" id="IPR035680">
    <property type="entry name" value="Clx_II_MBL"/>
</dbReference>
<organism evidence="9 10">
    <name type="scientific">Buchnera aphidicola</name>
    <name type="common">Lipaphis pseudobrassicae</name>
    <dbReference type="NCBI Taxonomy" id="1258543"/>
    <lineage>
        <taxon>Bacteria</taxon>
        <taxon>Pseudomonadati</taxon>
        <taxon>Pseudomonadota</taxon>
        <taxon>Gammaproteobacteria</taxon>
        <taxon>Enterobacterales</taxon>
        <taxon>Erwiniaceae</taxon>
        <taxon>Buchnera</taxon>
    </lineage>
</organism>
<protein>
    <recommendedName>
        <fullName evidence="7">Hydroxyacylglutathione hydrolase</fullName>
        <ecNumber evidence="7">3.1.2.6</ecNumber>
    </recommendedName>
    <alternativeName>
        <fullName evidence="7">Glyoxalase II</fullName>
        <shortName evidence="7">Glx II</shortName>
    </alternativeName>
</protein>
<comment type="function">
    <text evidence="7">Thiolesterase that catalyzes the hydrolysis of S-D-lactoyl-glutathione to form glutathione and D-lactic acid.</text>
</comment>
<feature type="domain" description="Metallo-beta-lactamase" evidence="8">
    <location>
        <begin position="11"/>
        <end position="165"/>
    </location>
</feature>